<reference evidence="1 2" key="1">
    <citation type="journal article" date="2002" name="Nature">
        <title>Genome sequence and comparative analysis of the model rodent malaria parasite Plasmodium yoelii yoelii.</title>
        <authorList>
            <person name="Carlton J.M."/>
            <person name="Angiuoli S.V."/>
            <person name="Suh B.B."/>
            <person name="Kooij T.W."/>
            <person name="Pertea M."/>
            <person name="Silva J.C."/>
            <person name="Ermolaeva M.D."/>
            <person name="Allen J.E."/>
            <person name="Selengut J.D."/>
            <person name="Koo H.L."/>
            <person name="Peterson J.D."/>
            <person name="Pop M."/>
            <person name="Kosack D.S."/>
            <person name="Shumway M.F."/>
            <person name="Bidwell S.L."/>
            <person name="Shallom S.J."/>
            <person name="van Aken S.E."/>
            <person name="Riedmuller S.B."/>
            <person name="Feldblyum T.V."/>
            <person name="Cho J.K."/>
            <person name="Quackenbush J."/>
            <person name="Sedegah M."/>
            <person name="Shoaibi A."/>
            <person name="Cummings L.M."/>
            <person name="Florens L."/>
            <person name="Yates J.R."/>
            <person name="Raine J.D."/>
            <person name="Sinden R.E."/>
            <person name="Harris M.A."/>
            <person name="Cunningham D.A."/>
            <person name="Preiser P.R."/>
            <person name="Bergman L.W."/>
            <person name="Vaidya A.B."/>
            <person name="van Lin L.H."/>
            <person name="Janse C.J."/>
            <person name="Waters A.P."/>
            <person name="Smith H.O."/>
            <person name="White O.R."/>
            <person name="Salzberg S.L."/>
            <person name="Venter J.C."/>
            <person name="Fraser C.M."/>
            <person name="Hoffman S.L."/>
            <person name="Gardner M.J."/>
            <person name="Carucci D.J."/>
        </authorList>
    </citation>
    <scope>NUCLEOTIDE SEQUENCE [LARGE SCALE GENOMIC DNA]</scope>
    <source>
        <strain evidence="1 2">17XNL</strain>
    </source>
</reference>
<evidence type="ECO:0000313" key="2">
    <source>
        <dbReference type="Proteomes" id="UP000008553"/>
    </source>
</evidence>
<dbReference type="AlphaFoldDB" id="Q7RJH4"/>
<comment type="caution">
    <text evidence="1">The sequence shown here is derived from an EMBL/GenBank/DDBJ whole genome shotgun (WGS) entry which is preliminary data.</text>
</comment>
<protein>
    <submittedName>
        <fullName evidence="1">Uncharacterized protein</fullName>
    </submittedName>
</protein>
<organism evidence="1 2">
    <name type="scientific">Plasmodium yoelii yoelii</name>
    <dbReference type="NCBI Taxonomy" id="73239"/>
    <lineage>
        <taxon>Eukaryota</taxon>
        <taxon>Sar</taxon>
        <taxon>Alveolata</taxon>
        <taxon>Apicomplexa</taxon>
        <taxon>Aconoidasida</taxon>
        <taxon>Haemosporida</taxon>
        <taxon>Plasmodiidae</taxon>
        <taxon>Plasmodium</taxon>
        <taxon>Plasmodium (Vinckeia)</taxon>
    </lineage>
</organism>
<sequence>MVALNYHHKILFRFINDSHTKHAKSIIHIIFYVPIAKSFNLLSPSFDLCFNLHMS</sequence>
<accession>Q7RJH4</accession>
<gene>
    <name evidence="1" type="ORF">PY03286</name>
</gene>
<proteinExistence type="predicted"/>
<dbReference type="EMBL" id="AABL01000933">
    <property type="protein sequence ID" value="EAA22846.1"/>
    <property type="molecule type" value="Genomic_DNA"/>
</dbReference>
<dbReference type="Proteomes" id="UP000008553">
    <property type="component" value="Unassembled WGS sequence"/>
</dbReference>
<dbReference type="InParanoid" id="Q7RJH4"/>
<evidence type="ECO:0000313" key="1">
    <source>
        <dbReference type="EMBL" id="EAA22846.1"/>
    </source>
</evidence>
<keyword evidence="2" id="KW-1185">Reference proteome</keyword>
<name>Q7RJH4_PLAYO</name>
<dbReference type="PaxDb" id="73239-Q7RJH4"/>